<protein>
    <submittedName>
        <fullName evidence="1">Uncharacterized protein</fullName>
    </submittedName>
</protein>
<evidence type="ECO:0000313" key="2">
    <source>
        <dbReference type="Proteomes" id="UP000466864"/>
    </source>
</evidence>
<accession>A0A7X2P7B6</accession>
<comment type="caution">
    <text evidence="1">The sequence shown here is derived from an EMBL/GenBank/DDBJ whole genome shotgun (WGS) entry which is preliminary data.</text>
</comment>
<dbReference type="RefSeq" id="WP_154456935.1">
    <property type="nucleotide sequence ID" value="NZ_VUMV01000001.1"/>
</dbReference>
<proteinExistence type="predicted"/>
<dbReference type="Proteomes" id="UP000466864">
    <property type="component" value="Unassembled WGS sequence"/>
</dbReference>
<evidence type="ECO:0000313" key="1">
    <source>
        <dbReference type="EMBL" id="MST81141.1"/>
    </source>
</evidence>
<sequence length="105" mass="12082">MNILKIEINGKSRTLKEWSDISGVNPDTIRGRYNRGWRGKALIQVSRTYSQIIRREEIDDACKRTDCFQCPFEDCINDHGPYPECHDIQVALGSGDGRKKRRLGN</sequence>
<gene>
    <name evidence="1" type="ORF">FYJ60_02170</name>
</gene>
<keyword evidence="2" id="KW-1185">Reference proteome</keyword>
<organism evidence="1 2">
    <name type="scientific">Bilifractor porci</name>
    <dbReference type="NCBI Taxonomy" id="2606636"/>
    <lineage>
        <taxon>Bacteria</taxon>
        <taxon>Bacillati</taxon>
        <taxon>Bacillota</taxon>
        <taxon>Clostridia</taxon>
        <taxon>Lachnospirales</taxon>
        <taxon>Lachnospiraceae</taxon>
        <taxon>Bilifractor</taxon>
    </lineage>
</organism>
<name>A0A7X2P7B6_9FIRM</name>
<reference evidence="1 2" key="1">
    <citation type="submission" date="2019-08" db="EMBL/GenBank/DDBJ databases">
        <title>In-depth cultivation of the pig gut microbiome towards novel bacterial diversity and tailored functional studies.</title>
        <authorList>
            <person name="Wylensek D."/>
            <person name="Hitch T.C.A."/>
            <person name="Clavel T."/>
        </authorList>
    </citation>
    <scope>NUCLEOTIDE SEQUENCE [LARGE SCALE GENOMIC DNA]</scope>
    <source>
        <strain evidence="1 2">Oil+RF-744-WCA-WT-13</strain>
    </source>
</reference>
<dbReference type="AlphaFoldDB" id="A0A7X2P7B6"/>
<dbReference type="EMBL" id="VUMV01000001">
    <property type="protein sequence ID" value="MST81141.1"/>
    <property type="molecule type" value="Genomic_DNA"/>
</dbReference>